<feature type="transmembrane region" description="Helical" evidence="1">
    <location>
        <begin position="6"/>
        <end position="34"/>
    </location>
</feature>
<feature type="transmembrane region" description="Helical" evidence="1">
    <location>
        <begin position="231"/>
        <end position="252"/>
    </location>
</feature>
<dbReference type="HOGENOM" id="CLU_976381_0_0_6"/>
<feature type="transmembrane region" description="Helical" evidence="1">
    <location>
        <begin position="143"/>
        <end position="163"/>
    </location>
</feature>
<dbReference type="AlphaFoldDB" id="Q1N2E0"/>
<evidence type="ECO:0000313" key="2">
    <source>
        <dbReference type="EMBL" id="EAT12467.1"/>
    </source>
</evidence>
<dbReference type="EMBL" id="AAQH01000007">
    <property type="protein sequence ID" value="EAT12467.1"/>
    <property type="molecule type" value="Genomic_DNA"/>
</dbReference>
<keyword evidence="3" id="KW-1185">Reference proteome</keyword>
<evidence type="ECO:0000313" key="3">
    <source>
        <dbReference type="Proteomes" id="UP000004263"/>
    </source>
</evidence>
<keyword evidence="1" id="KW-1133">Transmembrane helix</keyword>
<gene>
    <name evidence="2" type="ORF">RED65_16556</name>
</gene>
<protein>
    <submittedName>
        <fullName evidence="2">Uncharacterized protein</fullName>
    </submittedName>
</protein>
<dbReference type="STRING" id="207949.RED65_16556"/>
<keyword evidence="1" id="KW-0472">Membrane</keyword>
<sequence length="268" mass="31358">MLMDILGILIGFASIMLLFSLLVTAIVHGIQTFFSLRLKNLKKVLVTFLKQVDYLEESQLNALIADMDRRAPDQLFATAFPLKLSINKVKLSSIGLDEFKHIINNCKGLTLEEREQLCLKVEYYFSTLESIMRQRFTQWMHQLSIITAFVLCFLFQVNCFQLLSDLNNDSYYRKQLNLTAQQLLRQPIPKVADQYHGHEQPVIPTQLMSLNFEVQPEHWQDYYAKWNAQTLLNWLGLVFSTILISLGAPFWYNRLKDVMSWRDRLTPK</sequence>
<organism evidence="2 3">
    <name type="scientific">Bermanella marisrubri</name>
    <dbReference type="NCBI Taxonomy" id="207949"/>
    <lineage>
        <taxon>Bacteria</taxon>
        <taxon>Pseudomonadati</taxon>
        <taxon>Pseudomonadota</taxon>
        <taxon>Gammaproteobacteria</taxon>
        <taxon>Oceanospirillales</taxon>
        <taxon>Oceanospirillaceae</taxon>
        <taxon>Bermanella</taxon>
    </lineage>
</organism>
<evidence type="ECO:0000256" key="1">
    <source>
        <dbReference type="SAM" id="Phobius"/>
    </source>
</evidence>
<dbReference type="RefSeq" id="WP_007018276.1">
    <property type="nucleotide sequence ID" value="NZ_CH724116.1"/>
</dbReference>
<dbReference type="Proteomes" id="UP000004263">
    <property type="component" value="Unassembled WGS sequence"/>
</dbReference>
<proteinExistence type="predicted"/>
<name>Q1N2E0_9GAMM</name>
<keyword evidence="1" id="KW-0812">Transmembrane</keyword>
<dbReference type="OrthoDB" id="6286374at2"/>
<reference evidence="2 3" key="1">
    <citation type="submission" date="2006-03" db="EMBL/GenBank/DDBJ databases">
        <authorList>
            <person name="Pinhassi J."/>
            <person name="Pedros-Alio C."/>
            <person name="Ferriera S."/>
            <person name="Johnson J."/>
            <person name="Kravitz S."/>
            <person name="Halpern A."/>
            <person name="Remington K."/>
            <person name="Beeson K."/>
            <person name="Tran B."/>
            <person name="Rogers Y.-H."/>
            <person name="Friedman R."/>
            <person name="Venter J.C."/>
        </authorList>
    </citation>
    <scope>NUCLEOTIDE SEQUENCE [LARGE SCALE GENOMIC DNA]</scope>
    <source>
        <strain evidence="2 3">RED65</strain>
    </source>
</reference>
<comment type="caution">
    <text evidence="2">The sequence shown here is derived from an EMBL/GenBank/DDBJ whole genome shotgun (WGS) entry which is preliminary data.</text>
</comment>
<accession>Q1N2E0</accession>